<dbReference type="Gene3D" id="1.20.1070.10">
    <property type="entry name" value="Rhodopsin 7-helix transmembrane proteins"/>
    <property type="match status" value="1"/>
</dbReference>
<evidence type="ECO:0000259" key="6">
    <source>
        <dbReference type="PROSITE" id="PS50262"/>
    </source>
</evidence>
<dbReference type="GO" id="GO:0005549">
    <property type="term" value="F:odorant binding"/>
    <property type="evidence" value="ECO:0007669"/>
    <property type="project" value="TreeGrafter"/>
</dbReference>
<accession>A0AAJ7QN07</accession>
<dbReference type="Proteomes" id="UP000694890">
    <property type="component" value="Linkage group LG21"/>
</dbReference>
<dbReference type="AlphaFoldDB" id="A0AAJ7QN07"/>
<keyword evidence="2 5" id="KW-0812">Transmembrane</keyword>
<comment type="subcellular location">
    <subcellularLocation>
        <location evidence="1">Membrane</location>
    </subcellularLocation>
</comment>
<dbReference type="RefSeq" id="XP_018560374.1">
    <property type="nucleotide sequence ID" value="XM_018704858.1"/>
</dbReference>
<sequence>MSYDRYAAICYPLLYNTYMSSCKIAIMNSVAWIFNIFGLISCFGVIICPLSLIFYSYMKILKVCFSGSKQTRQKAVSTCTPHLVVVSISYGSDPL</sequence>
<proteinExistence type="predicted"/>
<reference evidence="8" key="1">
    <citation type="submission" date="2025-08" db="UniProtKB">
        <authorList>
            <consortium name="RefSeq"/>
        </authorList>
    </citation>
    <scope>IDENTIFICATION</scope>
    <source>
        <tissue evidence="8">Brain</tissue>
    </source>
</reference>
<feature type="transmembrane region" description="Helical" evidence="5">
    <location>
        <begin position="30"/>
        <end position="55"/>
    </location>
</feature>
<dbReference type="GeneID" id="108902846"/>
<dbReference type="KEGG" id="lcf:108902846"/>
<dbReference type="PROSITE" id="PS50262">
    <property type="entry name" value="G_PROTEIN_RECEP_F1_2"/>
    <property type="match status" value="1"/>
</dbReference>
<evidence type="ECO:0000256" key="3">
    <source>
        <dbReference type="ARBA" id="ARBA00022989"/>
    </source>
</evidence>
<evidence type="ECO:0000313" key="7">
    <source>
        <dbReference type="Proteomes" id="UP000694890"/>
    </source>
</evidence>
<dbReference type="SUPFAM" id="SSF81321">
    <property type="entry name" value="Family A G protein-coupled receptor-like"/>
    <property type="match status" value="1"/>
</dbReference>
<keyword evidence="3 5" id="KW-1133">Transmembrane helix</keyword>
<feature type="domain" description="G-protein coupled receptors family 1 profile" evidence="6">
    <location>
        <begin position="1"/>
        <end position="37"/>
    </location>
</feature>
<evidence type="ECO:0000256" key="2">
    <source>
        <dbReference type="ARBA" id="ARBA00022692"/>
    </source>
</evidence>
<protein>
    <submittedName>
        <fullName evidence="8">Olfactory receptor 6C74-like</fullName>
    </submittedName>
</protein>
<evidence type="ECO:0000256" key="1">
    <source>
        <dbReference type="ARBA" id="ARBA00004370"/>
    </source>
</evidence>
<evidence type="ECO:0000256" key="4">
    <source>
        <dbReference type="ARBA" id="ARBA00023136"/>
    </source>
</evidence>
<organism evidence="7 8">
    <name type="scientific">Lates calcarifer</name>
    <name type="common">Barramundi</name>
    <name type="synonym">Holocentrus calcarifer</name>
    <dbReference type="NCBI Taxonomy" id="8187"/>
    <lineage>
        <taxon>Eukaryota</taxon>
        <taxon>Metazoa</taxon>
        <taxon>Chordata</taxon>
        <taxon>Craniata</taxon>
        <taxon>Vertebrata</taxon>
        <taxon>Euteleostomi</taxon>
        <taxon>Actinopterygii</taxon>
        <taxon>Neopterygii</taxon>
        <taxon>Teleostei</taxon>
        <taxon>Neoteleostei</taxon>
        <taxon>Acanthomorphata</taxon>
        <taxon>Carangaria</taxon>
        <taxon>Carangaria incertae sedis</taxon>
        <taxon>Centropomidae</taxon>
        <taxon>Lates</taxon>
    </lineage>
</organism>
<dbReference type="InterPro" id="IPR052921">
    <property type="entry name" value="GPCR1_Superfamily_Member"/>
</dbReference>
<evidence type="ECO:0000256" key="5">
    <source>
        <dbReference type="SAM" id="Phobius"/>
    </source>
</evidence>
<dbReference type="PANTHER" id="PTHR26451">
    <property type="entry name" value="G_PROTEIN_RECEP_F1_2 DOMAIN-CONTAINING PROTEIN"/>
    <property type="match status" value="1"/>
</dbReference>
<gene>
    <name evidence="8" type="primary">LOC108902846</name>
</gene>
<name>A0AAJ7QN07_LATCA</name>
<dbReference type="PANTHER" id="PTHR26451:SF885">
    <property type="entry name" value="OLFACTORY RECEPTOR"/>
    <property type="match status" value="1"/>
</dbReference>
<dbReference type="GO" id="GO:0004984">
    <property type="term" value="F:olfactory receptor activity"/>
    <property type="evidence" value="ECO:0007669"/>
    <property type="project" value="TreeGrafter"/>
</dbReference>
<dbReference type="InterPro" id="IPR017452">
    <property type="entry name" value="GPCR_Rhodpsn_7TM"/>
</dbReference>
<keyword evidence="4 5" id="KW-0472">Membrane</keyword>
<dbReference type="GO" id="GO:0016020">
    <property type="term" value="C:membrane"/>
    <property type="evidence" value="ECO:0007669"/>
    <property type="project" value="UniProtKB-SubCell"/>
</dbReference>
<evidence type="ECO:0000313" key="8">
    <source>
        <dbReference type="RefSeq" id="XP_018560374.1"/>
    </source>
</evidence>